<dbReference type="AlphaFoldDB" id="A0AAW0YK84"/>
<reference evidence="2 3" key="1">
    <citation type="journal article" date="2024" name="BMC Genomics">
        <title>Genome assembly of redclaw crayfish (Cherax quadricarinatus) provides insights into its immune adaptation and hypoxia tolerance.</title>
        <authorList>
            <person name="Liu Z."/>
            <person name="Zheng J."/>
            <person name="Li H."/>
            <person name="Fang K."/>
            <person name="Wang S."/>
            <person name="He J."/>
            <person name="Zhou D."/>
            <person name="Weng S."/>
            <person name="Chi M."/>
            <person name="Gu Z."/>
            <person name="He J."/>
            <person name="Li F."/>
            <person name="Wang M."/>
        </authorList>
    </citation>
    <scope>NUCLEOTIDE SEQUENCE [LARGE SCALE GENOMIC DNA]</scope>
    <source>
        <strain evidence="2">ZL_2023a</strain>
    </source>
</reference>
<sequence>VVETRVAAPGSFLDHDGGCDHKRSGKCLSPNETLKLRQQLQQDLETSFSAPLPSRIRYRLKKKPSIYTSKKSGGSRIHSMSGMPKNRRYSSRHRHTTASSDEVYGFAGDKKIQHYALPKSPAYVPLEALTTPAYSEGNTDTVTKPYIPLNRNHETDKSSLVFRPPRRPPGSQKRRTSGLLRRPTSGQPHYFTAAPERLSIQAHLQYRRPVSFKYSRASGSSHGETGTHSKPTTTPHHRASSSTASPAESYISPPQKYLPFHSSPTETTKDTGYTKSSDQYLSQISPH</sequence>
<accession>A0AAW0YK84</accession>
<evidence type="ECO:0000313" key="2">
    <source>
        <dbReference type="EMBL" id="KAK8752041.1"/>
    </source>
</evidence>
<feature type="compositionally biased region" description="Polar residues" evidence="1">
    <location>
        <begin position="262"/>
        <end position="287"/>
    </location>
</feature>
<comment type="caution">
    <text evidence="2">The sequence shown here is derived from an EMBL/GenBank/DDBJ whole genome shotgun (WGS) entry which is preliminary data.</text>
</comment>
<dbReference type="EMBL" id="JARKIK010000005">
    <property type="protein sequence ID" value="KAK8752041.1"/>
    <property type="molecule type" value="Genomic_DNA"/>
</dbReference>
<feature type="compositionally biased region" description="Polar residues" evidence="1">
    <location>
        <begin position="230"/>
        <end position="246"/>
    </location>
</feature>
<feature type="region of interest" description="Disordered" evidence="1">
    <location>
        <begin position="215"/>
        <end position="287"/>
    </location>
</feature>
<gene>
    <name evidence="2" type="ORF">OTU49_011771</name>
</gene>
<keyword evidence="3" id="KW-1185">Reference proteome</keyword>
<evidence type="ECO:0000313" key="3">
    <source>
        <dbReference type="Proteomes" id="UP001445076"/>
    </source>
</evidence>
<organism evidence="2 3">
    <name type="scientific">Cherax quadricarinatus</name>
    <name type="common">Australian red claw crayfish</name>
    <dbReference type="NCBI Taxonomy" id="27406"/>
    <lineage>
        <taxon>Eukaryota</taxon>
        <taxon>Metazoa</taxon>
        <taxon>Ecdysozoa</taxon>
        <taxon>Arthropoda</taxon>
        <taxon>Crustacea</taxon>
        <taxon>Multicrustacea</taxon>
        <taxon>Malacostraca</taxon>
        <taxon>Eumalacostraca</taxon>
        <taxon>Eucarida</taxon>
        <taxon>Decapoda</taxon>
        <taxon>Pleocyemata</taxon>
        <taxon>Astacidea</taxon>
        <taxon>Parastacoidea</taxon>
        <taxon>Parastacidae</taxon>
        <taxon>Cherax</taxon>
    </lineage>
</organism>
<feature type="non-terminal residue" evidence="2">
    <location>
        <position position="1"/>
    </location>
</feature>
<evidence type="ECO:0000256" key="1">
    <source>
        <dbReference type="SAM" id="MobiDB-lite"/>
    </source>
</evidence>
<protein>
    <submittedName>
        <fullName evidence="2">Uncharacterized protein</fullName>
    </submittedName>
</protein>
<proteinExistence type="predicted"/>
<feature type="compositionally biased region" description="Low complexity" evidence="1">
    <location>
        <begin position="218"/>
        <end position="229"/>
    </location>
</feature>
<dbReference type="Proteomes" id="UP001445076">
    <property type="component" value="Unassembled WGS sequence"/>
</dbReference>
<feature type="compositionally biased region" description="Basic residues" evidence="1">
    <location>
        <begin position="85"/>
        <end position="96"/>
    </location>
</feature>
<feature type="region of interest" description="Disordered" evidence="1">
    <location>
        <begin position="134"/>
        <end position="192"/>
    </location>
</feature>
<name>A0AAW0YK84_CHEQU</name>
<feature type="non-terminal residue" evidence="2">
    <location>
        <position position="287"/>
    </location>
</feature>
<feature type="region of interest" description="Disordered" evidence="1">
    <location>
        <begin position="61"/>
        <end position="97"/>
    </location>
</feature>